<keyword evidence="1" id="KW-0812">Transmembrane</keyword>
<name>A0A512AH19_9SPHN</name>
<dbReference type="EMBL" id="BJYR01000005">
    <property type="protein sequence ID" value="GEN98971.1"/>
    <property type="molecule type" value="Genomic_DNA"/>
</dbReference>
<evidence type="ECO:0008006" key="4">
    <source>
        <dbReference type="Google" id="ProtNLM"/>
    </source>
</evidence>
<keyword evidence="3" id="KW-1185">Reference proteome</keyword>
<feature type="transmembrane region" description="Helical" evidence="1">
    <location>
        <begin position="15"/>
        <end position="33"/>
    </location>
</feature>
<dbReference type="AlphaFoldDB" id="A0A512AH19"/>
<dbReference type="InterPro" id="IPR017495">
    <property type="entry name" value="PuhC"/>
</dbReference>
<gene>
    <name evidence="2" type="ORF">NSE01_08040</name>
</gene>
<evidence type="ECO:0000313" key="3">
    <source>
        <dbReference type="Proteomes" id="UP000321464"/>
    </source>
</evidence>
<reference evidence="2 3" key="1">
    <citation type="submission" date="2019-07" db="EMBL/GenBank/DDBJ databases">
        <title>Whole genome shotgun sequence of Novosphingobium sediminis NBRC 106119.</title>
        <authorList>
            <person name="Hosoyama A."/>
            <person name="Uohara A."/>
            <person name="Ohji S."/>
            <person name="Ichikawa N."/>
        </authorList>
    </citation>
    <scope>NUCLEOTIDE SEQUENCE [LARGE SCALE GENOMIC DNA]</scope>
    <source>
        <strain evidence="2 3">NBRC 106119</strain>
    </source>
</reference>
<keyword evidence="1" id="KW-1133">Transmembrane helix</keyword>
<sequence length="160" mass="16779">MSLVHDHEQTIPKGALASALVLVMTALALTTLVKVGVLSREAVPAVVRTEAHVAPAMVRQLSFTDRKDGAVVVQDVTTGETVRVLVDGVPGNGFVRGVMRGMARERHIRGVGMAPPFTLTLWKNGGLTLDDKATGRSIELGSFGPDNRAAFDALLPGGAS</sequence>
<dbReference type="Proteomes" id="UP000321464">
    <property type="component" value="Unassembled WGS sequence"/>
</dbReference>
<evidence type="ECO:0000256" key="1">
    <source>
        <dbReference type="SAM" id="Phobius"/>
    </source>
</evidence>
<keyword evidence="1" id="KW-0472">Membrane</keyword>
<organism evidence="2 3">
    <name type="scientific">Novosphingobium sediminis</name>
    <dbReference type="NCBI Taxonomy" id="707214"/>
    <lineage>
        <taxon>Bacteria</taxon>
        <taxon>Pseudomonadati</taxon>
        <taxon>Pseudomonadota</taxon>
        <taxon>Alphaproteobacteria</taxon>
        <taxon>Sphingomonadales</taxon>
        <taxon>Sphingomonadaceae</taxon>
        <taxon>Novosphingobium</taxon>
    </lineage>
</organism>
<evidence type="ECO:0000313" key="2">
    <source>
        <dbReference type="EMBL" id="GEN98971.1"/>
    </source>
</evidence>
<protein>
    <recommendedName>
        <fullName evidence="4">Phosphonoacetaldehyde methylase</fullName>
    </recommendedName>
</protein>
<comment type="caution">
    <text evidence="2">The sequence shown here is derived from an EMBL/GenBank/DDBJ whole genome shotgun (WGS) entry which is preliminary data.</text>
</comment>
<accession>A0A512AH19</accession>
<dbReference type="NCBIfam" id="TIGR03054">
    <property type="entry name" value="photo_alph_chp1"/>
    <property type="match status" value="1"/>
</dbReference>
<proteinExistence type="predicted"/>
<dbReference type="OrthoDB" id="7848123at2"/>
<dbReference type="RefSeq" id="WP_147158330.1">
    <property type="nucleotide sequence ID" value="NZ_BJYR01000005.1"/>
</dbReference>